<name>A0ABT9RNP2_9ACTN</name>
<comment type="caution">
    <text evidence="1">The sequence shown here is derived from an EMBL/GenBank/DDBJ whole genome shotgun (WGS) entry which is preliminary data.</text>
</comment>
<evidence type="ECO:0000313" key="2">
    <source>
        <dbReference type="Proteomes" id="UP001230426"/>
    </source>
</evidence>
<dbReference type="EMBL" id="JAUSRB010000004">
    <property type="protein sequence ID" value="MDP9870456.1"/>
    <property type="molecule type" value="Genomic_DNA"/>
</dbReference>
<accession>A0ABT9RNP2</accession>
<dbReference type="Gene3D" id="2.60.120.260">
    <property type="entry name" value="Galactose-binding domain-like"/>
    <property type="match status" value="1"/>
</dbReference>
<protein>
    <recommendedName>
        <fullName evidence="3">CBM-cenC domain-containing protein</fullName>
    </recommendedName>
</protein>
<evidence type="ECO:0000313" key="1">
    <source>
        <dbReference type="EMBL" id="MDP9870456.1"/>
    </source>
</evidence>
<dbReference type="Proteomes" id="UP001230426">
    <property type="component" value="Unassembled WGS sequence"/>
</dbReference>
<organism evidence="1 2">
    <name type="scientific">Streptosporangium brasiliense</name>
    <dbReference type="NCBI Taxonomy" id="47480"/>
    <lineage>
        <taxon>Bacteria</taxon>
        <taxon>Bacillati</taxon>
        <taxon>Actinomycetota</taxon>
        <taxon>Actinomycetes</taxon>
        <taxon>Streptosporangiales</taxon>
        <taxon>Streptosporangiaceae</taxon>
        <taxon>Streptosporangium</taxon>
    </lineage>
</organism>
<gene>
    <name evidence="1" type="ORF">J2S55_009794</name>
</gene>
<proteinExistence type="predicted"/>
<dbReference type="RefSeq" id="WP_306876391.1">
    <property type="nucleotide sequence ID" value="NZ_JAUSRB010000004.1"/>
</dbReference>
<sequence>MAIYANYVTNPTFELGTALWEAENGASFSRVAANPASGTYSLRLSNFGSQNVYGGVRTTVPVEPGGLAYSLSLSIKGITESHGSGYNDGVRVTVYDLLPGAAMSARVQVATQTFARTTNGRVAVRNLVPRAGADRLVIAVTTASSYYQAGSTSTSYGSYQDYTDGPVSGGGWIVVSPSTYTSMLSSPNWQGSTSHTTGSQRFGSFRTVTTITNPPISGGTSSADIDAVKLEQGTTETGYVDGSSPGYVWSGAAHASATLAMVALSAAGAGAMTSPAVEMIRLKFLQGSGSGASTGSAQLSAEGTVKASGTGKGTGRARLWSSGAFSASGVGGSLGSAYLYRIVPISASGEGGPGTGLDAPRVIMFKAWPTFADGHGVGGGSASLSPPQPISMSGAGVGGGSAQLGIGLQLVATGYGVSVGSADLTDGTPDGAFTDFAIWGAAPTENDPLQFGTGATNAGITSGANGQPWNRVHAEFIAPADQPAGSGKYVWRRAAYAAVGFRFNAVPAANFHEVACVQVEPSGTATSPGPRPYTTAQTLVPLVIADRANYAEGVLWTSGDATNLTVTEDGVSPVAGDVFPARKITYGAGSTGFVGGSIVTPPPGADCVLSLYVHSDGSLPEIVLKVTLNGPPYTTLGQLTVPMTAGWKRIEVPFRSVVAGVFLEFVSPPANLPRPATFWAAGVMVEQATKAGSYFHLVAGSKDYYYRGNGGDPTKGVFWYPNIEERTPALMAALEEHAPLGVRIGTPRFGDIPHLD</sequence>
<keyword evidence="2" id="KW-1185">Reference proteome</keyword>
<evidence type="ECO:0008006" key="3">
    <source>
        <dbReference type="Google" id="ProtNLM"/>
    </source>
</evidence>
<reference evidence="1 2" key="1">
    <citation type="submission" date="2023-07" db="EMBL/GenBank/DDBJ databases">
        <title>Sequencing the genomes of 1000 actinobacteria strains.</title>
        <authorList>
            <person name="Klenk H.-P."/>
        </authorList>
    </citation>
    <scope>NUCLEOTIDE SEQUENCE [LARGE SCALE GENOMIC DNA]</scope>
    <source>
        <strain evidence="1 2">DSM 44109</strain>
    </source>
</reference>